<proteinExistence type="predicted"/>
<dbReference type="Pfam" id="PF01810">
    <property type="entry name" value="LysE"/>
    <property type="match status" value="1"/>
</dbReference>
<dbReference type="RefSeq" id="WP_273553436.1">
    <property type="nucleotide sequence ID" value="NZ_JAQRFI010000002.1"/>
</dbReference>
<dbReference type="PANTHER" id="PTHR30086:SF20">
    <property type="entry name" value="ARGININE EXPORTER PROTEIN ARGO-RELATED"/>
    <property type="match status" value="1"/>
</dbReference>
<evidence type="ECO:0000256" key="7">
    <source>
        <dbReference type="SAM" id="Phobius"/>
    </source>
</evidence>
<dbReference type="EMBL" id="JAQRFI010000002">
    <property type="protein sequence ID" value="MDC9588060.1"/>
    <property type="molecule type" value="Genomic_DNA"/>
</dbReference>
<protein>
    <submittedName>
        <fullName evidence="8">LysE family transporter</fullName>
    </submittedName>
</protein>
<feature type="transmembrane region" description="Helical" evidence="7">
    <location>
        <begin position="103"/>
        <end position="124"/>
    </location>
</feature>
<organism evidence="8 9">
    <name type="scientific">Xenorhabdus yunnanensis</name>
    <dbReference type="NCBI Taxonomy" id="3025878"/>
    <lineage>
        <taxon>Bacteria</taxon>
        <taxon>Pseudomonadati</taxon>
        <taxon>Pseudomonadota</taxon>
        <taxon>Gammaproteobacteria</taxon>
        <taxon>Enterobacterales</taxon>
        <taxon>Morganellaceae</taxon>
        <taxon>Xenorhabdus</taxon>
    </lineage>
</organism>
<keyword evidence="6 7" id="KW-0472">Membrane</keyword>
<dbReference type="PANTHER" id="PTHR30086">
    <property type="entry name" value="ARGININE EXPORTER PROTEIN ARGO"/>
    <property type="match status" value="1"/>
</dbReference>
<evidence type="ECO:0000256" key="4">
    <source>
        <dbReference type="ARBA" id="ARBA00022970"/>
    </source>
</evidence>
<comment type="subcellular location">
    <subcellularLocation>
        <location evidence="1">Cell membrane</location>
        <topology evidence="1">Multi-pass membrane protein</topology>
    </subcellularLocation>
</comment>
<evidence type="ECO:0000313" key="8">
    <source>
        <dbReference type="EMBL" id="MDC9588060.1"/>
    </source>
</evidence>
<reference evidence="8 9" key="1">
    <citation type="submission" date="2023-02" db="EMBL/GenBank/DDBJ databases">
        <title>Entomopathogenic bacteria.</title>
        <authorList>
            <person name="Machado R.A."/>
        </authorList>
    </citation>
    <scope>NUCLEOTIDE SEQUENCE [LARGE SCALE GENOMIC DNA]</scope>
    <source>
        <strain evidence="8 9">XENO-10</strain>
    </source>
</reference>
<accession>A0ABT5LE01</accession>
<feature type="transmembrane region" description="Helical" evidence="7">
    <location>
        <begin position="215"/>
        <end position="236"/>
    </location>
</feature>
<keyword evidence="5 7" id="KW-1133">Transmembrane helix</keyword>
<keyword evidence="3 7" id="KW-0812">Transmembrane</keyword>
<evidence type="ECO:0000313" key="9">
    <source>
        <dbReference type="Proteomes" id="UP001217178"/>
    </source>
</evidence>
<dbReference type="InterPro" id="IPR001123">
    <property type="entry name" value="LeuE-type"/>
</dbReference>
<evidence type="ECO:0000256" key="2">
    <source>
        <dbReference type="ARBA" id="ARBA00022475"/>
    </source>
</evidence>
<comment type="caution">
    <text evidence="8">The sequence shown here is derived from an EMBL/GenBank/DDBJ whole genome shotgun (WGS) entry which is preliminary data.</text>
</comment>
<feature type="transmembrane region" description="Helical" evidence="7">
    <location>
        <begin position="183"/>
        <end position="203"/>
    </location>
</feature>
<evidence type="ECO:0000256" key="5">
    <source>
        <dbReference type="ARBA" id="ARBA00022989"/>
    </source>
</evidence>
<keyword evidence="4" id="KW-0029">Amino-acid transport</keyword>
<keyword evidence="9" id="KW-1185">Reference proteome</keyword>
<keyword evidence="2" id="KW-1003">Cell membrane</keyword>
<gene>
    <name evidence="8" type="ORF">PSI23_01715</name>
</gene>
<name>A0ABT5LE01_9GAMM</name>
<evidence type="ECO:0000256" key="6">
    <source>
        <dbReference type="ARBA" id="ARBA00023136"/>
    </source>
</evidence>
<feature type="transmembrane region" description="Helical" evidence="7">
    <location>
        <begin position="36"/>
        <end position="57"/>
    </location>
</feature>
<dbReference type="Proteomes" id="UP001217178">
    <property type="component" value="Unassembled WGS sequence"/>
</dbReference>
<feature type="transmembrane region" description="Helical" evidence="7">
    <location>
        <begin position="69"/>
        <end position="91"/>
    </location>
</feature>
<evidence type="ECO:0000256" key="3">
    <source>
        <dbReference type="ARBA" id="ARBA00022692"/>
    </source>
</evidence>
<feature type="transmembrane region" description="Helical" evidence="7">
    <location>
        <begin position="144"/>
        <end position="163"/>
    </location>
</feature>
<sequence>MAALSSAVQKSLPVRFIIFNNIFNKIFNNMTIFPDVLISSFLIGLGLIIAIGAQNIFIIKIGLQKKNVFLAATTAATCDTLLIALGTVFMSSLVQLVPMALSIAKWAGIAFLLFYSFSSLFNALRTHPKGWSVHEGHADSVSKLSKGVLIPTLAFSLLNPHVYLDTFLILGNLGSRLSPAAQLSFILGAGSASYFWFYLTGFASKLSSRLFQKEITVRIFDFFVALAMLLIAYGIYNVQPPQ</sequence>
<keyword evidence="4" id="KW-0813">Transport</keyword>
<evidence type="ECO:0000256" key="1">
    <source>
        <dbReference type="ARBA" id="ARBA00004651"/>
    </source>
</evidence>